<sequence length="273" mass="30326">FRMKWVLAVSLLVLSVAAQQAQQPNKTVEGAVKEADGRRSHRRHRDSSESFEDDDYFGPQYYAAAPQTGYGQPASAPVGNSYGASQPAVAPSGSYGVTQDSGYTQYAPAYPQYPIYASLPPNHDVNYCSIHASFPMTGGEEEKRDRKRDEDSDDSDDYSRKSRHRHRGGRRHRNHRWNRQTCRFTATFSQETCQTCCRVSSRNSDSDPATITGALMFFAPWDNSSAERDLKREVQCVCCAPRRQEQQGVAVPVYAPSAAPVYPAPAAAPAINY</sequence>
<feature type="region of interest" description="Disordered" evidence="1">
    <location>
        <begin position="24"/>
        <end position="95"/>
    </location>
</feature>
<comment type="caution">
    <text evidence="3">The sequence shown here is derived from an EMBL/GenBank/DDBJ whole genome shotgun (WGS) entry which is preliminary data.</text>
</comment>
<evidence type="ECO:0000256" key="2">
    <source>
        <dbReference type="SAM" id="SignalP"/>
    </source>
</evidence>
<dbReference type="Proteomes" id="UP001432027">
    <property type="component" value="Unassembled WGS sequence"/>
</dbReference>
<proteinExistence type="predicted"/>
<keyword evidence="2" id="KW-0732">Signal</keyword>
<feature type="signal peptide" evidence="2">
    <location>
        <begin position="1"/>
        <end position="18"/>
    </location>
</feature>
<organism evidence="3 4">
    <name type="scientific">Pristionchus entomophagus</name>
    <dbReference type="NCBI Taxonomy" id="358040"/>
    <lineage>
        <taxon>Eukaryota</taxon>
        <taxon>Metazoa</taxon>
        <taxon>Ecdysozoa</taxon>
        <taxon>Nematoda</taxon>
        <taxon>Chromadorea</taxon>
        <taxon>Rhabditida</taxon>
        <taxon>Rhabditina</taxon>
        <taxon>Diplogasteromorpha</taxon>
        <taxon>Diplogasteroidea</taxon>
        <taxon>Neodiplogasteridae</taxon>
        <taxon>Pristionchus</taxon>
    </lineage>
</organism>
<keyword evidence="4" id="KW-1185">Reference proteome</keyword>
<protein>
    <submittedName>
        <fullName evidence="3">Uncharacterized protein</fullName>
    </submittedName>
</protein>
<gene>
    <name evidence="3" type="ORF">PENTCL1PPCAC_26758</name>
</gene>
<dbReference type="AlphaFoldDB" id="A0AAV5UF18"/>
<accession>A0AAV5UF18</accession>
<name>A0AAV5UF18_9BILA</name>
<evidence type="ECO:0000313" key="3">
    <source>
        <dbReference type="EMBL" id="GMT04584.1"/>
    </source>
</evidence>
<reference evidence="3" key="1">
    <citation type="submission" date="2023-10" db="EMBL/GenBank/DDBJ databases">
        <title>Genome assembly of Pristionchus species.</title>
        <authorList>
            <person name="Yoshida K."/>
            <person name="Sommer R.J."/>
        </authorList>
    </citation>
    <scope>NUCLEOTIDE SEQUENCE</scope>
    <source>
        <strain evidence="3">RS0144</strain>
    </source>
</reference>
<feature type="compositionally biased region" description="Basic residues" evidence="1">
    <location>
        <begin position="161"/>
        <end position="174"/>
    </location>
</feature>
<feature type="compositionally biased region" description="Basic and acidic residues" evidence="1">
    <location>
        <begin position="140"/>
        <end position="150"/>
    </location>
</feature>
<evidence type="ECO:0000313" key="4">
    <source>
        <dbReference type="Proteomes" id="UP001432027"/>
    </source>
</evidence>
<dbReference type="EMBL" id="BTSX01000006">
    <property type="protein sequence ID" value="GMT04584.1"/>
    <property type="molecule type" value="Genomic_DNA"/>
</dbReference>
<feature type="region of interest" description="Disordered" evidence="1">
    <location>
        <begin position="135"/>
        <end position="174"/>
    </location>
</feature>
<feature type="chain" id="PRO_5043910430" evidence="2">
    <location>
        <begin position="19"/>
        <end position="273"/>
    </location>
</feature>
<evidence type="ECO:0000256" key="1">
    <source>
        <dbReference type="SAM" id="MobiDB-lite"/>
    </source>
</evidence>
<feature type="non-terminal residue" evidence="3">
    <location>
        <position position="1"/>
    </location>
</feature>